<dbReference type="EMBL" id="FNFO01000004">
    <property type="protein sequence ID" value="SDL06323.1"/>
    <property type="molecule type" value="Genomic_DNA"/>
</dbReference>
<evidence type="ECO:0000313" key="2">
    <source>
        <dbReference type="EMBL" id="SDL06323.1"/>
    </source>
</evidence>
<evidence type="ECO:0000256" key="1">
    <source>
        <dbReference type="SAM" id="MobiDB-lite"/>
    </source>
</evidence>
<proteinExistence type="predicted"/>
<name>A0A1G9H1A2_9BACT</name>
<sequence length="831" mass="92850">MRWGDTKKEVQGFGVNYTVPFAYAYRAADRLGVDREQAIAQDVYHLARLGFDLYRVHVWDVEISDTVGNLLDNDHLRLLDFTLNELKKRGMHYFLTPIAYWPNGYPEPAEPTPGFATKYGKEACLTHPEAIAAQERYLFQFLNHVNPYTGVAYKDDPDLIAFEVSNEPHHRGTPEEVTAFINRMVASMRRTGCRKPIFYNISHSIHLADAYAEADIQGGTFQWYPTGLGARHELRGNLLPHVDAYTIPFIDRPAYRKMAQVVYEFDAADVGRSYIYPAMARSFRTAGMQTATHFAYDPTFLAHTNTEYSTHFMNLVYAPQKALSLMLAGEIFHRVPRHASYGTYPADTAFAGFRVSYGQDLAELVTDQKFIYTHHTTSAPKRLQKLEQIAGWGRSPLVQYDGTGAYFLDRLEKGVWRLEVLPDAVWVDDPFSATGLQKTVAVTRAQDRSLTVQLPDLGEGYTLMPLNEGNSYQTQAEGSTCTVRPGTYLLTRQGKQAKWKATDRWKNITLGEFYGPSSPLTQTYVRHTHTPPVSAGQPVELDVQVVAPETPDAVELWASTQGWRPEKIKMTPQGAYRYRAVLPADQVREGFLRYYITVQCQGQARTYPNDQAGAPTDWDFDRSSSYRLSVVAPNAGTPVAGTPVTLFNPLEDEAFLLHTNDASRYQLLPGAGPTPPTLQLRLPSQQPLDPENPEAEPITDHSFRLFVGDKVARRAAELSTQTHLVVRGNSGSSAHCPVQVALVLNDGSVYGATLTLSSATEAHRVALADLQPVALVTLPRPYPTFLPYYFENPAPIPFDLHAVESVQFSIDPSASAQTQPSTLTLEGIWLE</sequence>
<dbReference type="InterPro" id="IPR017853">
    <property type="entry name" value="GH"/>
</dbReference>
<organism evidence="2 3">
    <name type="scientific">Catalinimonas alkaloidigena</name>
    <dbReference type="NCBI Taxonomy" id="1075417"/>
    <lineage>
        <taxon>Bacteria</taxon>
        <taxon>Pseudomonadati</taxon>
        <taxon>Bacteroidota</taxon>
        <taxon>Cytophagia</taxon>
        <taxon>Cytophagales</taxon>
        <taxon>Catalimonadaceae</taxon>
        <taxon>Catalinimonas</taxon>
    </lineage>
</organism>
<dbReference type="STRING" id="1075417.SAMN05421823_104276"/>
<keyword evidence="3" id="KW-1185">Reference proteome</keyword>
<accession>A0A1G9H1A2</accession>
<reference evidence="2 3" key="1">
    <citation type="submission" date="2016-10" db="EMBL/GenBank/DDBJ databases">
        <authorList>
            <person name="de Groot N.N."/>
        </authorList>
    </citation>
    <scope>NUCLEOTIDE SEQUENCE [LARGE SCALE GENOMIC DNA]</scope>
    <source>
        <strain evidence="2 3">DSM 25186</strain>
    </source>
</reference>
<dbReference type="AlphaFoldDB" id="A0A1G9H1A2"/>
<evidence type="ECO:0008006" key="4">
    <source>
        <dbReference type="Google" id="ProtNLM"/>
    </source>
</evidence>
<evidence type="ECO:0000313" key="3">
    <source>
        <dbReference type="Proteomes" id="UP000198510"/>
    </source>
</evidence>
<dbReference type="SUPFAM" id="SSF51445">
    <property type="entry name" value="(Trans)glycosidases"/>
    <property type="match status" value="1"/>
</dbReference>
<protein>
    <recommendedName>
        <fullName evidence="4">Cellulase (Glycosyl hydrolase family 5)</fullName>
    </recommendedName>
</protein>
<dbReference type="Gene3D" id="3.20.20.80">
    <property type="entry name" value="Glycosidases"/>
    <property type="match status" value="1"/>
</dbReference>
<dbReference type="Proteomes" id="UP000198510">
    <property type="component" value="Unassembled WGS sequence"/>
</dbReference>
<feature type="region of interest" description="Disordered" evidence="1">
    <location>
        <begin position="667"/>
        <end position="697"/>
    </location>
</feature>
<gene>
    <name evidence="2" type="ORF">SAMN05421823_104276</name>
</gene>